<evidence type="ECO:0000313" key="1">
    <source>
        <dbReference type="EMBL" id="KAI7997728.1"/>
    </source>
</evidence>
<organism evidence="1 2">
    <name type="scientific">Camellia lanceoleosa</name>
    <dbReference type="NCBI Taxonomy" id="1840588"/>
    <lineage>
        <taxon>Eukaryota</taxon>
        <taxon>Viridiplantae</taxon>
        <taxon>Streptophyta</taxon>
        <taxon>Embryophyta</taxon>
        <taxon>Tracheophyta</taxon>
        <taxon>Spermatophyta</taxon>
        <taxon>Magnoliopsida</taxon>
        <taxon>eudicotyledons</taxon>
        <taxon>Gunneridae</taxon>
        <taxon>Pentapetalae</taxon>
        <taxon>asterids</taxon>
        <taxon>Ericales</taxon>
        <taxon>Theaceae</taxon>
        <taxon>Camellia</taxon>
    </lineage>
</organism>
<proteinExistence type="predicted"/>
<comment type="caution">
    <text evidence="1">The sequence shown here is derived from an EMBL/GenBank/DDBJ whole genome shotgun (WGS) entry which is preliminary data.</text>
</comment>
<accession>A0ACC0GAW0</accession>
<reference evidence="1 2" key="1">
    <citation type="journal article" date="2022" name="Plant J.">
        <title>Chromosome-level genome of Camellia lanceoleosa provides a valuable resource for understanding genome evolution and self-incompatibility.</title>
        <authorList>
            <person name="Gong W."/>
            <person name="Xiao S."/>
            <person name="Wang L."/>
            <person name="Liao Z."/>
            <person name="Chang Y."/>
            <person name="Mo W."/>
            <person name="Hu G."/>
            <person name="Li W."/>
            <person name="Zhao G."/>
            <person name="Zhu H."/>
            <person name="Hu X."/>
            <person name="Ji K."/>
            <person name="Xiang X."/>
            <person name="Song Q."/>
            <person name="Yuan D."/>
            <person name="Jin S."/>
            <person name="Zhang L."/>
        </authorList>
    </citation>
    <scope>NUCLEOTIDE SEQUENCE [LARGE SCALE GENOMIC DNA]</scope>
    <source>
        <strain evidence="1">SQ_2022a</strain>
    </source>
</reference>
<dbReference type="Proteomes" id="UP001060215">
    <property type="component" value="Chromosome 10"/>
</dbReference>
<name>A0ACC0GAW0_9ERIC</name>
<gene>
    <name evidence="1" type="ORF">LOK49_LG10G00238</name>
</gene>
<sequence>MTPIRASDVTRVLGILKVSVVIGFDAGVLSRLEYLEAAPWAEDEEEKVASVLRYVEGLCWVCWYYYHGVYSWQCRIGLSRIGYESYWKRQLVLISNHVC</sequence>
<protein>
    <submittedName>
        <fullName evidence="1">BTB/POZ domain-containing protein</fullName>
    </submittedName>
</protein>
<keyword evidence="2" id="KW-1185">Reference proteome</keyword>
<evidence type="ECO:0000313" key="2">
    <source>
        <dbReference type="Proteomes" id="UP001060215"/>
    </source>
</evidence>
<dbReference type="EMBL" id="CM045767">
    <property type="protein sequence ID" value="KAI7997728.1"/>
    <property type="molecule type" value="Genomic_DNA"/>
</dbReference>